<comment type="caution">
    <text evidence="2">The sequence shown here is derived from an EMBL/GenBank/DDBJ whole genome shotgun (WGS) entry which is preliminary data.</text>
</comment>
<dbReference type="AlphaFoldDB" id="A0A930UVS7"/>
<sequence>MNSKGVTTDGTVKVTNGKDGDQAKEFVTIDKGKDGPGTDKEYGKIGLDGKNGSNATITVDRGAKSLNDDVNIGVDPSQPVSEKTNRLRWIASLTLQQVLTTPLSTTKWQRWMMACSSPAIVRMAKTVM</sequence>
<proteinExistence type="predicted"/>
<gene>
    <name evidence="2" type="ORF">INT80_03220</name>
</gene>
<dbReference type="EMBL" id="JADION010000006">
    <property type="protein sequence ID" value="MBF4102315.1"/>
    <property type="molecule type" value="Genomic_DNA"/>
</dbReference>
<evidence type="ECO:0000313" key="2">
    <source>
        <dbReference type="EMBL" id="MBF4102315.1"/>
    </source>
</evidence>
<protein>
    <recommendedName>
        <fullName evidence="3">Haemagglutinin</fullName>
    </recommendedName>
</protein>
<organism evidence="2">
    <name type="scientific">Gallibacterium anatis</name>
    <dbReference type="NCBI Taxonomy" id="750"/>
    <lineage>
        <taxon>Bacteria</taxon>
        <taxon>Pseudomonadati</taxon>
        <taxon>Pseudomonadota</taxon>
        <taxon>Gammaproteobacteria</taxon>
        <taxon>Pasteurellales</taxon>
        <taxon>Pasteurellaceae</taxon>
        <taxon>Gallibacterium</taxon>
    </lineage>
</organism>
<accession>A0A930UVS7</accession>
<evidence type="ECO:0008006" key="3">
    <source>
        <dbReference type="Google" id="ProtNLM"/>
    </source>
</evidence>
<reference evidence="2" key="1">
    <citation type="submission" date="2020-11" db="EMBL/GenBank/DDBJ databases">
        <title>Gallibacterium anatis 1637, full genome, WGS.</title>
        <authorList>
            <person name="Laishevtcev A.I."/>
            <person name="Yakimova E.A."/>
            <person name="Petkovich D."/>
            <person name="Stepanova T.V."/>
            <person name="Kalendr R.S."/>
            <person name="Rubalsky E.O."/>
            <person name="Zulkarneev E.R."/>
            <person name="Aleshkin A.V."/>
        </authorList>
    </citation>
    <scope>NUCLEOTIDE SEQUENCE</scope>
    <source>
        <strain evidence="2">1637</strain>
    </source>
</reference>
<name>A0A930UVS7_9PAST</name>
<feature type="compositionally biased region" description="Basic and acidic residues" evidence="1">
    <location>
        <begin position="25"/>
        <end position="43"/>
    </location>
</feature>
<evidence type="ECO:0000256" key="1">
    <source>
        <dbReference type="SAM" id="MobiDB-lite"/>
    </source>
</evidence>
<feature type="region of interest" description="Disordered" evidence="1">
    <location>
        <begin position="25"/>
        <end position="46"/>
    </location>
</feature>